<dbReference type="PANTHER" id="PTHR13370">
    <property type="entry name" value="RNA METHYLASE-RELATED"/>
    <property type="match status" value="1"/>
</dbReference>
<feature type="non-terminal residue" evidence="4">
    <location>
        <position position="1"/>
    </location>
</feature>
<dbReference type="GO" id="GO:0032259">
    <property type="term" value="P:methylation"/>
    <property type="evidence" value="ECO:0007669"/>
    <property type="project" value="UniProtKB-KW"/>
</dbReference>
<proteinExistence type="predicted"/>
<dbReference type="Pfam" id="PF01555">
    <property type="entry name" value="N6_N4_Mtase"/>
    <property type="match status" value="1"/>
</dbReference>
<gene>
    <name evidence="4" type="ORF">METZ01_LOCUS118685</name>
</gene>
<feature type="domain" description="DNA methylase N-4/N-6" evidence="3">
    <location>
        <begin position="86"/>
        <end position="117"/>
    </location>
</feature>
<dbReference type="InterPro" id="IPR002941">
    <property type="entry name" value="DNA_methylase_N4/N6"/>
</dbReference>
<name>A0A381XN32_9ZZZZ</name>
<dbReference type="Gene3D" id="3.40.50.150">
    <property type="entry name" value="Vaccinia Virus protein VP39"/>
    <property type="match status" value="2"/>
</dbReference>
<dbReference type="InterPro" id="IPR029063">
    <property type="entry name" value="SAM-dependent_MTases_sf"/>
</dbReference>
<dbReference type="SUPFAM" id="SSF53335">
    <property type="entry name" value="S-adenosyl-L-methionine-dependent methyltransferases"/>
    <property type="match status" value="2"/>
</dbReference>
<dbReference type="AlphaFoldDB" id="A0A381XN32"/>
<keyword evidence="2" id="KW-0808">Transferase</keyword>
<evidence type="ECO:0000256" key="1">
    <source>
        <dbReference type="ARBA" id="ARBA00022603"/>
    </source>
</evidence>
<accession>A0A381XN32</accession>
<evidence type="ECO:0000259" key="3">
    <source>
        <dbReference type="Pfam" id="PF01555"/>
    </source>
</evidence>
<keyword evidence="1" id="KW-0489">Methyltransferase</keyword>
<organism evidence="4">
    <name type="scientific">marine metagenome</name>
    <dbReference type="NCBI Taxonomy" id="408172"/>
    <lineage>
        <taxon>unclassified sequences</taxon>
        <taxon>metagenomes</taxon>
        <taxon>ecological metagenomes</taxon>
    </lineage>
</organism>
<reference evidence="4" key="1">
    <citation type="submission" date="2018-05" db="EMBL/GenBank/DDBJ databases">
        <authorList>
            <person name="Lanie J.A."/>
            <person name="Ng W.-L."/>
            <person name="Kazmierczak K.M."/>
            <person name="Andrzejewski T.M."/>
            <person name="Davidsen T.M."/>
            <person name="Wayne K.J."/>
            <person name="Tettelin H."/>
            <person name="Glass J.I."/>
            <person name="Rusch D."/>
            <person name="Podicherti R."/>
            <person name="Tsui H.-C.T."/>
            <person name="Winkler M.E."/>
        </authorList>
    </citation>
    <scope>NUCLEOTIDE SEQUENCE</scope>
</reference>
<dbReference type="GO" id="GO:0008170">
    <property type="term" value="F:N-methyltransferase activity"/>
    <property type="evidence" value="ECO:0007669"/>
    <property type="project" value="InterPro"/>
</dbReference>
<dbReference type="GO" id="GO:0005737">
    <property type="term" value="C:cytoplasm"/>
    <property type="evidence" value="ECO:0007669"/>
    <property type="project" value="TreeGrafter"/>
</dbReference>
<dbReference type="PANTHER" id="PTHR13370:SF24">
    <property type="entry name" value="TYPE III RESTRICTION-MODIFICATION ENZYME STYLTI MOD SUBUNIT"/>
    <property type="match status" value="1"/>
</dbReference>
<sequence length="475" mass="53937">NSPLSVCPHSPVGTQTEGQTRKVSIITLRYQNILVAKLDRGNLGLRSTLEAVELNKSSIDRIYHFVLSYSPTFPKYEIKNLKLSSSSFILDPFSGTGTTLVVAKKNGIRSMGIEANDFCHWISNVKLNWDVDVEEFRKLYRLIDNELNEKFSFFEKTYKTNKTLFSETIREFKERWNSRKLLLKDHISDLPLLKLLFLKELIISKKASSGVKDLLLCCFAAIVTPSSNIKFGPTPGRGKIKSDAKVRELFLSKCSDTADDLELVGKKHLLSEVILGDARDPSIYQERGGFDAIISSPPYPAEHEYTRHTRLEMILLDMVTENLDLRNIKKRMITGSTRNVYKGDNEAELVFHHAKINRVINDISKEVEKSRFREDGSIRELSGFEKLYSKTVAEYFGGMKTVLTNLLTALNEGGVVSLLVGDSRTYKLVHIPTAQILGEIAKEVGFKRVEIELWRNNVSTAHKLDLNENVLRLFK</sequence>
<evidence type="ECO:0000256" key="2">
    <source>
        <dbReference type="ARBA" id="ARBA00022679"/>
    </source>
</evidence>
<dbReference type="GO" id="GO:0003677">
    <property type="term" value="F:DNA binding"/>
    <property type="evidence" value="ECO:0007669"/>
    <property type="project" value="InterPro"/>
</dbReference>
<evidence type="ECO:0000313" key="4">
    <source>
        <dbReference type="EMBL" id="SVA65831.1"/>
    </source>
</evidence>
<protein>
    <recommendedName>
        <fullName evidence="3">DNA methylase N-4/N-6 domain-containing protein</fullName>
    </recommendedName>
</protein>
<dbReference type="EMBL" id="UINC01015672">
    <property type="protein sequence ID" value="SVA65831.1"/>
    <property type="molecule type" value="Genomic_DNA"/>
</dbReference>